<dbReference type="AlphaFoldDB" id="D2QWI4"/>
<dbReference type="EMBL" id="CP001848">
    <property type="protein sequence ID" value="ADB17787.1"/>
    <property type="molecule type" value="Genomic_DNA"/>
</dbReference>
<dbReference type="PANTHER" id="PTHR14359:SF6">
    <property type="entry name" value="PHOSPHOPANTOTHENOYLCYSTEINE DECARBOXYLASE"/>
    <property type="match status" value="1"/>
</dbReference>
<evidence type="ECO:0000313" key="3">
    <source>
        <dbReference type="Proteomes" id="UP000001887"/>
    </source>
</evidence>
<dbReference type="GO" id="GO:0004633">
    <property type="term" value="F:phosphopantothenoylcysteine decarboxylase activity"/>
    <property type="evidence" value="ECO:0007669"/>
    <property type="project" value="UniProtKB-EC"/>
</dbReference>
<name>D2QWI4_PIRSD</name>
<proteinExistence type="predicted"/>
<dbReference type="HOGENOM" id="CLU_033319_2_0_0"/>
<dbReference type="InterPro" id="IPR036551">
    <property type="entry name" value="Flavin_trans-like"/>
</dbReference>
<accession>D2QWI4</accession>
<organism evidence="2 3">
    <name type="scientific">Pirellula staleyi (strain ATCC 27377 / DSM 6068 / ICPB 4128)</name>
    <name type="common">Pirella staleyi</name>
    <dbReference type="NCBI Taxonomy" id="530564"/>
    <lineage>
        <taxon>Bacteria</taxon>
        <taxon>Pseudomonadati</taxon>
        <taxon>Planctomycetota</taxon>
        <taxon>Planctomycetia</taxon>
        <taxon>Pirellulales</taxon>
        <taxon>Pirellulaceae</taxon>
        <taxon>Pirellula</taxon>
    </lineage>
</organism>
<reference evidence="2 3" key="1">
    <citation type="journal article" date="2009" name="Stand. Genomic Sci.">
        <title>Complete genome sequence of Pirellula staleyi type strain (ATCC 27377).</title>
        <authorList>
            <person name="Clum A."/>
            <person name="Tindall B.J."/>
            <person name="Sikorski J."/>
            <person name="Ivanova N."/>
            <person name="Mavrommatis K."/>
            <person name="Lucas S."/>
            <person name="Glavina del Rio T."/>
            <person name="Nolan M."/>
            <person name="Chen F."/>
            <person name="Tice H."/>
            <person name="Pitluck S."/>
            <person name="Cheng J.F."/>
            <person name="Chertkov O."/>
            <person name="Brettin T."/>
            <person name="Han C."/>
            <person name="Detter J.C."/>
            <person name="Kuske C."/>
            <person name="Bruce D."/>
            <person name="Goodwin L."/>
            <person name="Ovchinikova G."/>
            <person name="Pati A."/>
            <person name="Mikhailova N."/>
            <person name="Chen A."/>
            <person name="Palaniappan K."/>
            <person name="Land M."/>
            <person name="Hauser L."/>
            <person name="Chang Y.J."/>
            <person name="Jeffries C.D."/>
            <person name="Chain P."/>
            <person name="Rohde M."/>
            <person name="Goker M."/>
            <person name="Bristow J."/>
            <person name="Eisen J.A."/>
            <person name="Markowitz V."/>
            <person name="Hugenholtz P."/>
            <person name="Kyrpides N.C."/>
            <person name="Klenk H.P."/>
            <person name="Lapidus A."/>
        </authorList>
    </citation>
    <scope>NUCLEOTIDE SEQUENCE [LARGE SCALE GENOMIC DNA]</scope>
    <source>
        <strain evidence="3">ATCC 27377 / DSM 6068 / ICPB 4128</strain>
    </source>
</reference>
<keyword evidence="2" id="KW-0456">Lyase</keyword>
<dbReference type="Proteomes" id="UP000001887">
    <property type="component" value="Chromosome"/>
</dbReference>
<dbReference type="STRING" id="530564.Psta_3123"/>
<dbReference type="OrthoDB" id="9802554at2"/>
<dbReference type="eggNOG" id="COG0452">
    <property type="taxonomic scope" value="Bacteria"/>
</dbReference>
<evidence type="ECO:0000313" key="2">
    <source>
        <dbReference type="EMBL" id="ADB17787.1"/>
    </source>
</evidence>
<dbReference type="KEGG" id="psl:Psta_3123"/>
<dbReference type="GO" id="GO:0071513">
    <property type="term" value="C:phosphopantothenoylcysteine decarboxylase complex"/>
    <property type="evidence" value="ECO:0007669"/>
    <property type="project" value="TreeGrafter"/>
</dbReference>
<dbReference type="GO" id="GO:0015937">
    <property type="term" value="P:coenzyme A biosynthetic process"/>
    <property type="evidence" value="ECO:0007669"/>
    <property type="project" value="TreeGrafter"/>
</dbReference>
<gene>
    <name evidence="2" type="ordered locus">Psta_3123</name>
</gene>
<sequence>MNTPANSLTPTRPEIVVGVTGGVAAYKTAGLVSGLVQAGYGVTAVLTPAAEEFIGAATFAALTARPVATKTFEPSAFPLGAHIELATRATLLVVAPATADFLAKTAGGHADDLLTTLYLAFTGHVMFAPAMNSAMWEKKSVQRNVAQLVADGVQMIGPESGWLSCRQSGAGRMSAPEVIRAAIDAHFASQSSA</sequence>
<feature type="domain" description="Flavoprotein" evidence="1">
    <location>
        <begin position="14"/>
        <end position="171"/>
    </location>
</feature>
<dbReference type="Gene3D" id="3.40.50.1950">
    <property type="entry name" value="Flavin prenyltransferase-like"/>
    <property type="match status" value="1"/>
</dbReference>
<evidence type="ECO:0000259" key="1">
    <source>
        <dbReference type="Pfam" id="PF02441"/>
    </source>
</evidence>
<keyword evidence="3" id="KW-1185">Reference proteome</keyword>
<dbReference type="EC" id="4.1.1.36" evidence="2"/>
<dbReference type="Pfam" id="PF02441">
    <property type="entry name" value="Flavoprotein"/>
    <property type="match status" value="1"/>
</dbReference>
<dbReference type="InterPro" id="IPR003382">
    <property type="entry name" value="Flavoprotein"/>
</dbReference>
<dbReference type="SUPFAM" id="SSF52507">
    <property type="entry name" value="Homo-oligomeric flavin-containing Cys decarboxylases, HFCD"/>
    <property type="match status" value="1"/>
</dbReference>
<dbReference type="PANTHER" id="PTHR14359">
    <property type="entry name" value="HOMO-OLIGOMERIC FLAVIN CONTAINING CYS DECARBOXYLASE FAMILY"/>
    <property type="match status" value="1"/>
</dbReference>
<protein>
    <submittedName>
        <fullName evidence="2">Phosphopantothenoylcysteine decarboxylase</fullName>
        <ecNumber evidence="2">4.1.1.36</ecNumber>
    </submittedName>
</protein>
<dbReference type="GO" id="GO:0010181">
    <property type="term" value="F:FMN binding"/>
    <property type="evidence" value="ECO:0007669"/>
    <property type="project" value="TreeGrafter"/>
</dbReference>